<dbReference type="AlphaFoldDB" id="A0A7X0H705"/>
<evidence type="ECO:0000256" key="1">
    <source>
        <dbReference type="ARBA" id="ARBA00007301"/>
    </source>
</evidence>
<comment type="pathway">
    <text evidence="5">Cofactor metabolism; pyridoxal 5'-phosphate salvage; pyridoxal 5'-phosphate from pyridoxine 5'-phosphate: step 1/1.</text>
</comment>
<dbReference type="EMBL" id="JACHGY010000001">
    <property type="protein sequence ID" value="MBB6428965.1"/>
    <property type="molecule type" value="Genomic_DNA"/>
</dbReference>
<evidence type="ECO:0000256" key="2">
    <source>
        <dbReference type="ARBA" id="ARBA00022630"/>
    </source>
</evidence>
<dbReference type="InterPro" id="IPR019740">
    <property type="entry name" value="Pyridox_Oxase_CS"/>
</dbReference>
<comment type="caution">
    <text evidence="5">Lacks conserved residue(s) required for the propagation of feature annotation.</text>
</comment>
<dbReference type="SUPFAM" id="SSF50475">
    <property type="entry name" value="FMN-binding split barrel"/>
    <property type="match status" value="1"/>
</dbReference>
<dbReference type="Gene3D" id="2.30.110.10">
    <property type="entry name" value="Electron Transport, Fmn-binding Protein, Chain A"/>
    <property type="match status" value="1"/>
</dbReference>
<dbReference type="InterPro" id="IPR012349">
    <property type="entry name" value="Split_barrel_FMN-bd"/>
</dbReference>
<comment type="caution">
    <text evidence="11">The sequence shown here is derived from an EMBL/GenBank/DDBJ whole genome shotgun (WGS) entry which is preliminary data.</text>
</comment>
<dbReference type="UniPathway" id="UPA01068">
    <property type="reaction ID" value="UER00304"/>
</dbReference>
<comment type="function">
    <text evidence="5">Catalyzes the oxidation of either pyridoxine 5'-phosphate (PNP) or pyridoxamine 5'-phosphate (PMP) into pyridoxal 5'-phosphate (PLP).</text>
</comment>
<dbReference type="InterPro" id="IPR019576">
    <property type="entry name" value="Pyridoxamine_oxidase_dimer_C"/>
</dbReference>
<evidence type="ECO:0000256" key="5">
    <source>
        <dbReference type="HAMAP-Rule" id="MF_01629"/>
    </source>
</evidence>
<feature type="binding site" evidence="5 6">
    <location>
        <position position="147"/>
    </location>
    <ligand>
        <name>substrate</name>
    </ligand>
</feature>
<comment type="catalytic activity">
    <reaction evidence="5">
        <text>pyridoxamine 5'-phosphate + O2 + H2O = pyridoxal 5'-phosphate + H2O2 + NH4(+)</text>
        <dbReference type="Rhea" id="RHEA:15817"/>
        <dbReference type="ChEBI" id="CHEBI:15377"/>
        <dbReference type="ChEBI" id="CHEBI:15379"/>
        <dbReference type="ChEBI" id="CHEBI:16240"/>
        <dbReference type="ChEBI" id="CHEBI:28938"/>
        <dbReference type="ChEBI" id="CHEBI:58451"/>
        <dbReference type="ChEBI" id="CHEBI:597326"/>
        <dbReference type="EC" id="1.4.3.5"/>
    </reaction>
</comment>
<comment type="cofactor">
    <cofactor evidence="5 7">
        <name>FMN</name>
        <dbReference type="ChEBI" id="CHEBI:58210"/>
    </cofactor>
    <text evidence="5 7">Binds 1 FMN per subunit.</text>
</comment>
<feature type="binding site" evidence="5 7">
    <location>
        <position position="212"/>
    </location>
    <ligand>
        <name>FMN</name>
        <dbReference type="ChEBI" id="CHEBI:58210"/>
    </ligand>
</feature>
<dbReference type="GO" id="GO:0004733">
    <property type="term" value="F:pyridoxamine phosphate oxidase activity"/>
    <property type="evidence" value="ECO:0007669"/>
    <property type="project" value="UniProtKB-UniRule"/>
</dbReference>
<proteinExistence type="inferred from homology"/>
<feature type="binding site" evidence="5 7">
    <location>
        <begin position="60"/>
        <end position="65"/>
    </location>
    <ligand>
        <name>FMN</name>
        <dbReference type="ChEBI" id="CHEBI:58210"/>
    </ligand>
</feature>
<dbReference type="Proteomes" id="UP000541810">
    <property type="component" value="Unassembled WGS sequence"/>
</dbReference>
<evidence type="ECO:0000313" key="12">
    <source>
        <dbReference type="Proteomes" id="UP000541810"/>
    </source>
</evidence>
<feature type="binding site" evidence="5 6">
    <location>
        <position position="139"/>
    </location>
    <ligand>
        <name>substrate</name>
    </ligand>
</feature>
<comment type="pathway">
    <text evidence="5">Cofactor metabolism; pyridoxal 5'-phosphate salvage; pyridoxal 5'-phosphate from pyridoxamine 5'-phosphate: step 1/1.</text>
</comment>
<keyword evidence="2 5" id="KW-0285">Flavoprotein</keyword>
<dbReference type="InterPro" id="IPR011576">
    <property type="entry name" value="Pyridox_Oxase_N"/>
</dbReference>
<evidence type="ECO:0000259" key="9">
    <source>
        <dbReference type="Pfam" id="PF01243"/>
    </source>
</evidence>
<comment type="similarity">
    <text evidence="1 5">Belongs to the pyridoxamine 5'-phosphate oxidase family.</text>
</comment>
<comment type="subunit">
    <text evidence="5">Homodimer.</text>
</comment>
<comment type="catalytic activity">
    <reaction evidence="5">
        <text>pyridoxine 5'-phosphate + O2 = pyridoxal 5'-phosphate + H2O2</text>
        <dbReference type="Rhea" id="RHEA:15149"/>
        <dbReference type="ChEBI" id="CHEBI:15379"/>
        <dbReference type="ChEBI" id="CHEBI:16240"/>
        <dbReference type="ChEBI" id="CHEBI:58589"/>
        <dbReference type="ChEBI" id="CHEBI:597326"/>
        <dbReference type="EC" id="1.4.3.5"/>
    </reaction>
</comment>
<dbReference type="HAMAP" id="MF_01629">
    <property type="entry name" value="PdxH"/>
    <property type="match status" value="1"/>
</dbReference>
<dbReference type="PANTHER" id="PTHR10851">
    <property type="entry name" value="PYRIDOXINE-5-PHOSPHATE OXIDASE"/>
    <property type="match status" value="1"/>
</dbReference>
<accession>A0A7X0H705</accession>
<feature type="domain" description="Pyridoxine 5'-phosphate oxidase dimerisation C-terminal" evidence="10">
    <location>
        <begin position="189"/>
        <end position="229"/>
    </location>
</feature>
<feature type="binding site" evidence="5 6">
    <location>
        <position position="65"/>
    </location>
    <ligand>
        <name>substrate</name>
    </ligand>
</feature>
<dbReference type="Pfam" id="PF10590">
    <property type="entry name" value="PNP_phzG_C"/>
    <property type="match status" value="1"/>
</dbReference>
<feature type="binding site" evidence="5 7">
    <location>
        <begin position="92"/>
        <end position="93"/>
    </location>
    <ligand>
        <name>FMN</name>
        <dbReference type="ChEBI" id="CHEBI:58210"/>
    </ligand>
</feature>
<reference evidence="11 12" key="1">
    <citation type="submission" date="2020-08" db="EMBL/GenBank/DDBJ databases">
        <title>Genomic Encyclopedia of Type Strains, Phase IV (KMG-IV): sequencing the most valuable type-strain genomes for metagenomic binning, comparative biology and taxonomic classification.</title>
        <authorList>
            <person name="Goeker M."/>
        </authorList>
    </citation>
    <scope>NUCLEOTIDE SEQUENCE [LARGE SCALE GENOMIC DNA]</scope>
    <source>
        <strain evidence="11 12">DSM 103725</strain>
    </source>
</reference>
<evidence type="ECO:0000259" key="10">
    <source>
        <dbReference type="Pfam" id="PF10590"/>
    </source>
</evidence>
<feature type="binding site" evidence="5 7">
    <location>
        <position position="99"/>
    </location>
    <ligand>
        <name>FMN</name>
        <dbReference type="ChEBI" id="CHEBI:58210"/>
    </ligand>
</feature>
<feature type="region of interest" description="Disordered" evidence="8">
    <location>
        <begin position="1"/>
        <end position="21"/>
    </location>
</feature>
<keyword evidence="4 5" id="KW-0560">Oxidoreductase</keyword>
<dbReference type="PANTHER" id="PTHR10851:SF0">
    <property type="entry name" value="PYRIDOXINE-5'-PHOSPHATE OXIDASE"/>
    <property type="match status" value="1"/>
</dbReference>
<dbReference type="NCBIfam" id="TIGR00558">
    <property type="entry name" value="pdxH"/>
    <property type="match status" value="1"/>
</dbReference>
<dbReference type="EC" id="1.4.3.5" evidence="5"/>
<dbReference type="PROSITE" id="PS01064">
    <property type="entry name" value="PYRIDOX_OXIDASE"/>
    <property type="match status" value="1"/>
</dbReference>
<protein>
    <recommendedName>
        <fullName evidence="5">Pyridoxine/pyridoxamine 5'-phosphate oxidase</fullName>
        <ecNumber evidence="5">1.4.3.5</ecNumber>
    </recommendedName>
    <alternativeName>
        <fullName evidence="5">PNP/PMP oxidase</fullName>
        <shortName evidence="5">PNPOx</shortName>
    </alternativeName>
    <alternativeName>
        <fullName evidence="5">Pyridoxal 5'-phosphate synthase</fullName>
    </alternativeName>
</protein>
<feature type="binding site" evidence="5 7">
    <location>
        <position position="202"/>
    </location>
    <ligand>
        <name>FMN</name>
        <dbReference type="ChEBI" id="CHEBI:58210"/>
    </ligand>
</feature>
<dbReference type="GO" id="GO:0008615">
    <property type="term" value="P:pyridoxine biosynthetic process"/>
    <property type="evidence" value="ECO:0007669"/>
    <property type="project" value="UniProtKB-UniRule"/>
</dbReference>
<keyword evidence="5" id="KW-0664">Pyridoxine biosynthesis</keyword>
<feature type="compositionally biased region" description="Polar residues" evidence="8">
    <location>
        <begin position="1"/>
        <end position="11"/>
    </location>
</feature>
<dbReference type="GO" id="GO:0010181">
    <property type="term" value="F:FMN binding"/>
    <property type="evidence" value="ECO:0007669"/>
    <property type="project" value="UniProtKB-UniRule"/>
</dbReference>
<organism evidence="11 12">
    <name type="scientific">Algisphaera agarilytica</name>
    <dbReference type="NCBI Taxonomy" id="1385975"/>
    <lineage>
        <taxon>Bacteria</taxon>
        <taxon>Pseudomonadati</taxon>
        <taxon>Planctomycetota</taxon>
        <taxon>Phycisphaerae</taxon>
        <taxon>Phycisphaerales</taxon>
        <taxon>Phycisphaeraceae</taxon>
        <taxon>Algisphaera</taxon>
    </lineage>
</organism>
<keyword evidence="3 5" id="KW-0288">FMN</keyword>
<dbReference type="PIRSF" id="PIRSF000190">
    <property type="entry name" value="Pyd_amn-ph_oxd"/>
    <property type="match status" value="1"/>
</dbReference>
<feature type="binding site" evidence="5 6">
    <location>
        <begin position="208"/>
        <end position="210"/>
    </location>
    <ligand>
        <name>substrate</name>
    </ligand>
</feature>
<evidence type="ECO:0000256" key="4">
    <source>
        <dbReference type="ARBA" id="ARBA00023002"/>
    </source>
</evidence>
<feature type="binding site" evidence="5 7">
    <location>
        <begin position="156"/>
        <end position="157"/>
    </location>
    <ligand>
        <name>FMN</name>
        <dbReference type="ChEBI" id="CHEBI:58210"/>
    </ligand>
</feature>
<name>A0A7X0H705_9BACT</name>
<feature type="binding site" evidence="6">
    <location>
        <begin position="7"/>
        <end position="10"/>
    </location>
    <ligand>
        <name>substrate</name>
    </ligand>
</feature>
<gene>
    <name evidence="5" type="primary">pdxH</name>
    <name evidence="11" type="ORF">HNQ40_000771</name>
</gene>
<dbReference type="RefSeq" id="WP_184676562.1">
    <property type="nucleotide sequence ID" value="NZ_JACHGY010000001.1"/>
</dbReference>
<dbReference type="NCBIfam" id="NF004231">
    <property type="entry name" value="PRK05679.1"/>
    <property type="match status" value="1"/>
</dbReference>
<dbReference type="Pfam" id="PF01243">
    <property type="entry name" value="PNPOx_N"/>
    <property type="match status" value="1"/>
</dbReference>
<evidence type="ECO:0000256" key="8">
    <source>
        <dbReference type="SAM" id="MobiDB-lite"/>
    </source>
</evidence>
<feature type="binding site" evidence="5 6">
    <location>
        <position position="143"/>
    </location>
    <ligand>
        <name>substrate</name>
    </ligand>
</feature>
<sequence length="229" mass="25503">MAIQDLRQNYTPEPIDPEDLSADPFDQFTAWFDDAQQAGILEPNAFTLATASADGTPNARTLLLKGIDDAKPAAAEPGSGGDKAPDRGFVFYTNYASAKGEELAANPRACMNFYWDTLSRCVRVHGSVTKVDAEETAAYFKTRPRESQLGAWCSEQSSVIDGREDLMLKFFQLTEEYPDETPIPVPPTWGGYRVVPTSFEFWQGQPSRLHDRLRYLPDGGAWKIERLSP</sequence>
<feature type="domain" description="Pyridoxamine 5'-phosphate oxidase N-terminal" evidence="9">
    <location>
        <begin position="33"/>
        <end position="165"/>
    </location>
</feature>
<evidence type="ECO:0000256" key="3">
    <source>
        <dbReference type="ARBA" id="ARBA00022643"/>
    </source>
</evidence>
<keyword evidence="12" id="KW-1185">Reference proteome</keyword>
<dbReference type="InterPro" id="IPR000659">
    <property type="entry name" value="Pyridox_Oxase"/>
</dbReference>
<evidence type="ECO:0000256" key="7">
    <source>
        <dbReference type="PIRSR" id="PIRSR000190-2"/>
    </source>
</evidence>
<evidence type="ECO:0000313" key="11">
    <source>
        <dbReference type="EMBL" id="MBB6428965.1"/>
    </source>
</evidence>
<evidence type="ECO:0000256" key="6">
    <source>
        <dbReference type="PIRSR" id="PIRSR000190-1"/>
    </source>
</evidence>